<dbReference type="InterPro" id="IPR009339">
    <property type="entry name" value="DUF998"/>
</dbReference>
<dbReference type="Pfam" id="PF06197">
    <property type="entry name" value="DUF998"/>
    <property type="match status" value="1"/>
</dbReference>
<dbReference type="EMBL" id="VDFQ02000002">
    <property type="protein sequence ID" value="KAA1423890.1"/>
    <property type="molecule type" value="Genomic_DNA"/>
</dbReference>
<protein>
    <submittedName>
        <fullName evidence="2">DUF998 domain-containing protein</fullName>
    </submittedName>
</protein>
<keyword evidence="1" id="KW-1133">Transmembrane helix</keyword>
<evidence type="ECO:0000313" key="3">
    <source>
        <dbReference type="Proteomes" id="UP000307768"/>
    </source>
</evidence>
<dbReference type="Proteomes" id="UP000307768">
    <property type="component" value="Unassembled WGS sequence"/>
</dbReference>
<feature type="transmembrane region" description="Helical" evidence="1">
    <location>
        <begin position="121"/>
        <end position="145"/>
    </location>
</feature>
<keyword evidence="1" id="KW-0472">Membrane</keyword>
<dbReference type="OrthoDB" id="3831082at2"/>
<feature type="transmembrane region" description="Helical" evidence="1">
    <location>
        <begin position="157"/>
        <end position="177"/>
    </location>
</feature>
<dbReference type="RefSeq" id="WP_149769409.1">
    <property type="nucleotide sequence ID" value="NZ_VDFQ02000002.1"/>
</dbReference>
<name>A0A5Q6S0K8_9ACTN</name>
<reference evidence="2 3" key="1">
    <citation type="submission" date="2019-09" db="EMBL/GenBank/DDBJ databases">
        <title>Mumia zhuanghuii sp. nov. isolated from the intestinal contents of plateau pika (Ochotona curzoniae) in the Qinghai-Tibet plateau of China.</title>
        <authorList>
            <person name="Tian Z."/>
        </authorList>
    </citation>
    <scope>NUCLEOTIDE SEQUENCE [LARGE SCALE GENOMIC DNA]</scope>
    <source>
        <strain evidence="3">350</strain>
    </source>
</reference>
<evidence type="ECO:0000256" key="1">
    <source>
        <dbReference type="SAM" id="Phobius"/>
    </source>
</evidence>
<keyword evidence="1" id="KW-0812">Transmembrane</keyword>
<accession>A0A5Q6S0K8</accession>
<comment type="caution">
    <text evidence="2">The sequence shown here is derived from an EMBL/GenBank/DDBJ whole genome shotgun (WGS) entry which is preliminary data.</text>
</comment>
<dbReference type="AlphaFoldDB" id="A0A5Q6S0K8"/>
<evidence type="ECO:0000313" key="2">
    <source>
        <dbReference type="EMBL" id="KAA1423890.1"/>
    </source>
</evidence>
<proteinExistence type="predicted"/>
<feature type="transmembrane region" description="Helical" evidence="1">
    <location>
        <begin position="83"/>
        <end position="101"/>
    </location>
</feature>
<feature type="transmembrane region" description="Helical" evidence="1">
    <location>
        <begin position="51"/>
        <end position="71"/>
    </location>
</feature>
<sequence length="227" mass="24067">MKSWRGVLLVATGVVAGFLYSNFLLDVMVSQDHDWFAVVSELEVPGSPTAGLLRVTDVVCAVLVLALLPWVRAALPASRWRTAGLWLTAVFALGGIVAAIVPLPCRTDEVCTTAADQWQRWVHDGSSIVSAAALFLGAVAVALAADERQRWVRRAGWLTFWIGGVVGILLFGGFAAIDSSSWQSGIAQRFQIAAMSIWIVCLGVLAASAPVSPSAAPRSSPAARSRP</sequence>
<organism evidence="2 3">
    <name type="scientific">Mumia zhuanghuii</name>
    <dbReference type="NCBI Taxonomy" id="2585211"/>
    <lineage>
        <taxon>Bacteria</taxon>
        <taxon>Bacillati</taxon>
        <taxon>Actinomycetota</taxon>
        <taxon>Actinomycetes</taxon>
        <taxon>Propionibacteriales</taxon>
        <taxon>Nocardioidaceae</taxon>
        <taxon>Mumia</taxon>
    </lineage>
</organism>
<feature type="transmembrane region" description="Helical" evidence="1">
    <location>
        <begin position="189"/>
        <end position="211"/>
    </location>
</feature>
<feature type="transmembrane region" description="Helical" evidence="1">
    <location>
        <begin position="7"/>
        <end position="25"/>
    </location>
</feature>
<gene>
    <name evidence="2" type="ORF">FE697_010065</name>
</gene>